<evidence type="ECO:0000313" key="2">
    <source>
        <dbReference type="EMBL" id="CAB4121283.1"/>
    </source>
</evidence>
<gene>
    <name evidence="2" type="ORF">UFOVP9_55</name>
</gene>
<protein>
    <submittedName>
        <fullName evidence="2">Uncharacterized protein</fullName>
    </submittedName>
</protein>
<evidence type="ECO:0000256" key="1">
    <source>
        <dbReference type="SAM" id="MobiDB-lite"/>
    </source>
</evidence>
<feature type="region of interest" description="Disordered" evidence="1">
    <location>
        <begin position="108"/>
        <end position="140"/>
    </location>
</feature>
<name>A0A6J5KIU1_9CAUD</name>
<feature type="region of interest" description="Disordered" evidence="1">
    <location>
        <begin position="36"/>
        <end position="70"/>
    </location>
</feature>
<feature type="compositionally biased region" description="Basic and acidic residues" evidence="1">
    <location>
        <begin position="108"/>
        <end position="124"/>
    </location>
</feature>
<accession>A0A6J5KIU1</accession>
<organism evidence="2">
    <name type="scientific">uncultured Caudovirales phage</name>
    <dbReference type="NCBI Taxonomy" id="2100421"/>
    <lineage>
        <taxon>Viruses</taxon>
        <taxon>Duplodnaviria</taxon>
        <taxon>Heunggongvirae</taxon>
        <taxon>Uroviricota</taxon>
        <taxon>Caudoviricetes</taxon>
        <taxon>Peduoviridae</taxon>
        <taxon>Maltschvirus</taxon>
        <taxon>Maltschvirus maltsch</taxon>
    </lineage>
</organism>
<proteinExistence type="predicted"/>
<dbReference type="EMBL" id="LR796140">
    <property type="protein sequence ID" value="CAB4121283.1"/>
    <property type="molecule type" value="Genomic_DNA"/>
</dbReference>
<sequence length="320" mass="37599">MDGLPGVTQAQIKAMNKKAEEMFGTEVEQPDMQLHPMLQMPPMPQQQMPAQLQSTTPQQFMQAQEEDAPEVREEIVQEVDEDAELDQPVKPETNREYNMRIMREELAREKRERETAERERDRWHQQAMTKSQVEYEEDEYEEEEEEEVFFKRNNLEDDSLVEAKHLKELLRRDKEREKRQLKLEQEYRSEISRMKVSNSLPDFDLVCSNENFTQLRQMNPVLAQTIYNMPDSYEKKELAYTMVKQLGIYKDNKQEIGLPSTRSDNKDQALKNAFKPRVSASVSPQKSESPLMRANAFASGRSKELDAIALREMREASRIS</sequence>
<reference evidence="2" key="1">
    <citation type="submission" date="2020-04" db="EMBL/GenBank/DDBJ databases">
        <authorList>
            <person name="Chiriac C."/>
            <person name="Salcher M."/>
            <person name="Ghai R."/>
            <person name="Kavagutti S V."/>
        </authorList>
    </citation>
    <scope>NUCLEOTIDE SEQUENCE</scope>
</reference>